<evidence type="ECO:0000259" key="1">
    <source>
        <dbReference type="SMART" id="SM00953"/>
    </source>
</evidence>
<name>A0A1I2VS87_9BACT</name>
<dbReference type="RefSeq" id="WP_092792761.1">
    <property type="nucleotide sequence ID" value="NZ_FOPC01000010.1"/>
</dbReference>
<reference evidence="3" key="1">
    <citation type="submission" date="2016-10" db="EMBL/GenBank/DDBJ databases">
        <authorList>
            <person name="Varghese N."/>
            <person name="Submissions S."/>
        </authorList>
    </citation>
    <scope>NUCLEOTIDE SEQUENCE [LARGE SCALE GENOMIC DNA]</scope>
    <source>
        <strain evidence="3">DSM 19315</strain>
    </source>
</reference>
<dbReference type="Pfam" id="PF08808">
    <property type="entry name" value="RES"/>
    <property type="match status" value="1"/>
</dbReference>
<evidence type="ECO:0000313" key="3">
    <source>
        <dbReference type="Proteomes" id="UP000199642"/>
    </source>
</evidence>
<organism evidence="2 3">
    <name type="scientific">Algoriphagus hitonicola</name>
    <dbReference type="NCBI Taxonomy" id="435880"/>
    <lineage>
        <taxon>Bacteria</taxon>
        <taxon>Pseudomonadati</taxon>
        <taxon>Bacteroidota</taxon>
        <taxon>Cytophagia</taxon>
        <taxon>Cytophagales</taxon>
        <taxon>Cyclobacteriaceae</taxon>
        <taxon>Algoriphagus</taxon>
    </lineage>
</organism>
<proteinExistence type="predicted"/>
<keyword evidence="3" id="KW-1185">Reference proteome</keyword>
<dbReference type="AlphaFoldDB" id="A0A1I2VS87"/>
<evidence type="ECO:0000313" key="2">
    <source>
        <dbReference type="EMBL" id="SFG91893.1"/>
    </source>
</evidence>
<dbReference type="OrthoDB" id="9789501at2"/>
<dbReference type="EMBL" id="FOPC01000010">
    <property type="protein sequence ID" value="SFG91893.1"/>
    <property type="molecule type" value="Genomic_DNA"/>
</dbReference>
<accession>A0A1I2VS87</accession>
<dbReference type="STRING" id="435880.SAMN04487988_110120"/>
<dbReference type="Proteomes" id="UP000199642">
    <property type="component" value="Unassembled WGS sequence"/>
</dbReference>
<dbReference type="SMART" id="SM00953">
    <property type="entry name" value="RES"/>
    <property type="match status" value="1"/>
</dbReference>
<protein>
    <submittedName>
        <fullName evidence="2">RES domain-containing protein</fullName>
    </submittedName>
</protein>
<sequence length="156" mass="17976">MVVFRVANAKFKDFTLSGIGAEKVGGRWNEVGTRAVYCSENISLALLEYYVHSDNIANLPREILVAKIEFPDDFPIEKLTELPKHWNQYPYSTETTTIFTELVNKKGVFALRVPSTIVNMEYNLILNPLYQEFGKVRVKEFLNLRIDPRFRKGSVL</sequence>
<gene>
    <name evidence="2" type="ORF">SAMN04487988_110120</name>
</gene>
<feature type="domain" description="RES" evidence="1">
    <location>
        <begin position="15"/>
        <end position="140"/>
    </location>
</feature>
<dbReference type="InterPro" id="IPR014914">
    <property type="entry name" value="RES_dom"/>
</dbReference>